<feature type="signal peptide" evidence="1">
    <location>
        <begin position="1"/>
        <end position="20"/>
    </location>
</feature>
<protein>
    <submittedName>
        <fullName evidence="4">Macrophage-expressed gene 1 protein</fullName>
    </submittedName>
</protein>
<feature type="chain" id="PRO_5037655295" evidence="1">
    <location>
        <begin position="21"/>
        <end position="605"/>
    </location>
</feature>
<accession>A0A914QQF3</accession>
<feature type="domain" description="MACPF" evidence="2">
    <location>
        <begin position="24"/>
        <end position="348"/>
    </location>
</feature>
<dbReference type="Proteomes" id="UP000887578">
    <property type="component" value="Unplaced"/>
</dbReference>
<proteinExistence type="predicted"/>
<keyword evidence="3" id="KW-1185">Reference proteome</keyword>
<evidence type="ECO:0000256" key="1">
    <source>
        <dbReference type="SAM" id="SignalP"/>
    </source>
</evidence>
<dbReference type="InterPro" id="IPR020864">
    <property type="entry name" value="MACPF"/>
</dbReference>
<evidence type="ECO:0000313" key="3">
    <source>
        <dbReference type="Proteomes" id="UP000887578"/>
    </source>
</evidence>
<evidence type="ECO:0000313" key="4">
    <source>
        <dbReference type="WBParaSite" id="PDA_v2.g6107.t1"/>
    </source>
</evidence>
<keyword evidence="1" id="KW-0732">Signal</keyword>
<dbReference type="AlphaFoldDB" id="A0A914QQF3"/>
<reference evidence="4" key="1">
    <citation type="submission" date="2022-11" db="UniProtKB">
        <authorList>
            <consortium name="WormBaseParasite"/>
        </authorList>
    </citation>
    <scope>IDENTIFICATION</scope>
</reference>
<dbReference type="WBParaSite" id="PDA_v2.g6107.t1">
    <property type="protein sequence ID" value="PDA_v2.g6107.t1"/>
    <property type="gene ID" value="PDA_v2.g6107"/>
</dbReference>
<sequence length="605" mass="68604">MAIYLVFCYFFLNIISKINAQLSSVHACLKEAKDIPNNRLNGRTLAGIIGFGWDDLQSIRTKPVFFEEFKLCRAEPTGHYLLPDTIVAVPVLKVKLDEMANYYENFQDFKEEISNTFVGAASGGYAWFGASASFSKINEKTKENFAKYKSSLLYTKLQYDAFNLYQDSVGLLAPGFIDRIEQISYSVSQKLTYQAKYLAEMIVKDYGTHYVSSANTGAMIEQKTFIESHFTFEKNATLEGVRIAVAAKFGRFFNASFSNHQSASIVDQQTLTNITKSSFLETNGGPDINKILSDNATFNIDNIVPYNFNGDWLYQVVSKRNFPNISIDLLLNIQQLIKNATETYYAKNTIHGCTDMNSPNFDFKANYDDGTCMSNNDSYLFGGFYQTCKAIAGPKFRCEKLQQNNTIIGAPKCDKTLYESVKIFETIYEFEKRQETLEKVECKRKLFGHCIKFKVIVDYFDKVKIEAFWCRKKPNIKIPAENGAMFGGVYENSEPNSITGEIGCPVTRCPEGFTQQMLPIEMDCDVFYCVKKHNVGKYQHPKIIRPPYSLPEIAANKYSETNIRIIFDGIEVFSTPISNFNGLIKNDNKFKGGGLTNHSIRKSES</sequence>
<dbReference type="Pfam" id="PF01823">
    <property type="entry name" value="MACPF"/>
    <property type="match status" value="1"/>
</dbReference>
<organism evidence="3 4">
    <name type="scientific">Panagrolaimus davidi</name>
    <dbReference type="NCBI Taxonomy" id="227884"/>
    <lineage>
        <taxon>Eukaryota</taxon>
        <taxon>Metazoa</taxon>
        <taxon>Ecdysozoa</taxon>
        <taxon>Nematoda</taxon>
        <taxon>Chromadorea</taxon>
        <taxon>Rhabditida</taxon>
        <taxon>Tylenchina</taxon>
        <taxon>Panagrolaimomorpha</taxon>
        <taxon>Panagrolaimoidea</taxon>
        <taxon>Panagrolaimidae</taxon>
        <taxon>Panagrolaimus</taxon>
    </lineage>
</organism>
<name>A0A914QQF3_9BILA</name>
<dbReference type="PROSITE" id="PS51412">
    <property type="entry name" value="MACPF_2"/>
    <property type="match status" value="1"/>
</dbReference>
<evidence type="ECO:0000259" key="2">
    <source>
        <dbReference type="PROSITE" id="PS51412"/>
    </source>
</evidence>